<feature type="domain" description="Cytochrome oxidase subunit II copper A binding" evidence="20">
    <location>
        <begin position="92"/>
        <end position="225"/>
    </location>
</feature>
<dbReference type="GO" id="GO:0042773">
    <property type="term" value="P:ATP synthesis coupled electron transport"/>
    <property type="evidence" value="ECO:0007669"/>
    <property type="project" value="TreeGrafter"/>
</dbReference>
<evidence type="ECO:0000256" key="7">
    <source>
        <dbReference type="ARBA" id="ARBA00022692"/>
    </source>
</evidence>
<comment type="similarity">
    <text evidence="2 18">Belongs to the cytochrome c oxidase subunit 2 family.</text>
</comment>
<keyword evidence="13 19" id="KW-1133">Transmembrane helix</keyword>
<keyword evidence="10" id="KW-0460">Magnesium</keyword>
<dbReference type="FunFam" id="2.60.40.420:FF:000001">
    <property type="entry name" value="Cytochrome c oxidase subunit 2"/>
    <property type="match status" value="1"/>
</dbReference>
<dbReference type="SUPFAM" id="SSF49503">
    <property type="entry name" value="Cupredoxins"/>
    <property type="match status" value="1"/>
</dbReference>
<evidence type="ECO:0000256" key="15">
    <source>
        <dbReference type="ARBA" id="ARBA00023128"/>
    </source>
</evidence>
<dbReference type="Pfam" id="PF00116">
    <property type="entry name" value="COX2"/>
    <property type="match status" value="1"/>
</dbReference>
<feature type="domain" description="Cytochrome oxidase subunit II transmembrane region profile" evidence="21">
    <location>
        <begin position="1"/>
        <end position="91"/>
    </location>
</feature>
<keyword evidence="5 18" id="KW-0813">Transport</keyword>
<name>E0WCE4_9HYME</name>
<keyword evidence="12 18" id="KW-0249">Electron transport</keyword>
<comment type="subcellular location">
    <subcellularLocation>
        <location evidence="1 18">Mitochondrion inner membrane</location>
        <topology evidence="1 18">Multi-pass membrane protein</topology>
    </subcellularLocation>
</comment>
<keyword evidence="7 18" id="KW-0812">Transmembrane</keyword>
<dbReference type="EMBL" id="FJ823227">
    <property type="protein sequence ID" value="ACO06124.1"/>
    <property type="molecule type" value="Genomic_DNA"/>
</dbReference>
<dbReference type="InterPro" id="IPR034210">
    <property type="entry name" value="CcO_II_C"/>
</dbReference>
<keyword evidence="16 18" id="KW-0472">Membrane</keyword>
<evidence type="ECO:0000256" key="10">
    <source>
        <dbReference type="ARBA" id="ARBA00022842"/>
    </source>
</evidence>
<evidence type="ECO:0000256" key="14">
    <source>
        <dbReference type="ARBA" id="ARBA00023008"/>
    </source>
</evidence>
<keyword evidence="11" id="KW-1278">Translocase</keyword>
<dbReference type="SUPFAM" id="SSF81464">
    <property type="entry name" value="Cytochrome c oxidase subunit II-like, transmembrane region"/>
    <property type="match status" value="1"/>
</dbReference>
<dbReference type="GO" id="GO:0005743">
    <property type="term" value="C:mitochondrial inner membrane"/>
    <property type="evidence" value="ECO:0007669"/>
    <property type="project" value="UniProtKB-SubCell"/>
</dbReference>
<geneLocation type="mitochondrion" evidence="22"/>
<dbReference type="Gene3D" id="1.10.287.90">
    <property type="match status" value="1"/>
</dbReference>
<organism evidence="22">
    <name type="scientific">Cephalonomia gallicola</name>
    <dbReference type="NCBI Taxonomy" id="627714"/>
    <lineage>
        <taxon>Eukaryota</taxon>
        <taxon>Metazoa</taxon>
        <taxon>Ecdysozoa</taxon>
        <taxon>Arthropoda</taxon>
        <taxon>Hexapoda</taxon>
        <taxon>Insecta</taxon>
        <taxon>Pterygota</taxon>
        <taxon>Neoptera</taxon>
        <taxon>Endopterygota</taxon>
        <taxon>Hymenoptera</taxon>
        <taxon>Apocrita</taxon>
        <taxon>Aculeata</taxon>
        <taxon>Chrysidoidea</taxon>
        <taxon>Bethylidae</taxon>
        <taxon>Scleroderminae</taxon>
        <taxon>Cephalonomia</taxon>
    </lineage>
</organism>
<evidence type="ECO:0000256" key="4">
    <source>
        <dbReference type="ARBA" id="ARBA00015946"/>
    </source>
</evidence>
<evidence type="ECO:0000259" key="21">
    <source>
        <dbReference type="PROSITE" id="PS50999"/>
    </source>
</evidence>
<dbReference type="GO" id="GO:0016491">
    <property type="term" value="F:oxidoreductase activity"/>
    <property type="evidence" value="ECO:0007669"/>
    <property type="project" value="InterPro"/>
</dbReference>
<dbReference type="InterPro" id="IPR008972">
    <property type="entry name" value="Cupredoxin"/>
</dbReference>
<evidence type="ECO:0000259" key="20">
    <source>
        <dbReference type="PROSITE" id="PS50857"/>
    </source>
</evidence>
<dbReference type="PROSITE" id="PS50999">
    <property type="entry name" value="COX2_TM"/>
    <property type="match status" value="1"/>
</dbReference>
<evidence type="ECO:0000256" key="19">
    <source>
        <dbReference type="SAM" id="Phobius"/>
    </source>
</evidence>
<sequence>MKFWSSLSFNDPNSPTMIKMMEFHDFSMMIMIFIMSIIIYMTFFNYINKYINNKINHNHIIEILWTIFPMIILLMMALPSLKILYLTDEIYLPKLTIKTIGHQWYWSYEYSDFNNLNFDSFMLNKMNKNNYFMRLLDVDNRLIIPNKIYTRLMTNSNDVIHSWTIPSLALKMDAIPGRLNQMLINPLYLGLYYGQCSEICGINHSFMPIIMEITSIKNFNNWIMKLI</sequence>
<dbReference type="InterPro" id="IPR011759">
    <property type="entry name" value="Cyt_c_oxidase_su2_TM_dom"/>
</dbReference>
<dbReference type="PANTHER" id="PTHR22888:SF9">
    <property type="entry name" value="CYTOCHROME C OXIDASE SUBUNIT 2"/>
    <property type="match status" value="1"/>
</dbReference>
<gene>
    <name evidence="22" type="primary">COX2</name>
</gene>
<comment type="subunit">
    <text evidence="3">Component of the cytochrome c oxidase (complex IV, CIV), a multisubunit enzyme composed of a catalytic core of 3 subunits and several supernumerary subunits. The complex exists as a monomer or a dimer and forms supercomplexes (SCs) in the inner mitochondrial membrane with ubiquinol-cytochrome c oxidoreductase (cytochrome b-c1 complex, complex III, CIII).</text>
</comment>
<dbReference type="CDD" id="cd13912">
    <property type="entry name" value="CcO_II_C"/>
    <property type="match status" value="1"/>
</dbReference>
<dbReference type="InterPro" id="IPR045187">
    <property type="entry name" value="CcO_II"/>
</dbReference>
<evidence type="ECO:0000256" key="6">
    <source>
        <dbReference type="ARBA" id="ARBA00022660"/>
    </source>
</evidence>
<evidence type="ECO:0000256" key="3">
    <source>
        <dbReference type="ARBA" id="ARBA00011164"/>
    </source>
</evidence>
<dbReference type="GO" id="GO:0005507">
    <property type="term" value="F:copper ion binding"/>
    <property type="evidence" value="ECO:0007669"/>
    <property type="project" value="InterPro"/>
</dbReference>
<evidence type="ECO:0000256" key="2">
    <source>
        <dbReference type="ARBA" id="ARBA00007866"/>
    </source>
</evidence>
<protein>
    <recommendedName>
        <fullName evidence="4 18">Cytochrome c oxidase subunit 2</fullName>
    </recommendedName>
</protein>
<dbReference type="NCBIfam" id="TIGR02866">
    <property type="entry name" value="CoxB"/>
    <property type="match status" value="1"/>
</dbReference>
<comment type="function">
    <text evidence="18">Component of the cytochrome c oxidase, the last enzyme in the mitochondrial electron transport chain which drives oxidative phosphorylation. The respiratory chain contains 3 multisubunit complexes succinate dehydrogenase (complex II, CII), ubiquinol-cytochrome c oxidoreductase (cytochrome b-c1 complex, complex III, CIII) and cytochrome c oxidase (complex IV, CIV), that cooperate to transfer electrons derived from NADH and succinate to molecular oxygen, creating an electrochemical gradient over the inner membrane that drives transmembrane transport and the ATP synthase. Cytochrome c oxidase is the component of the respiratory chain that catalyzes the reduction of oxygen to water. Electrons originating from reduced cytochrome c in the intermembrane space (IMS) are transferred via the dinuclear copper A center (CU(A)) of subunit 2 and heme A of subunit 1 to the active site in subunit 1, a binuclear center (BNC) formed by heme A3 and copper B (CU(B)). The BNC reduces molecular oxygen to 2 water molecules using 4 electrons from cytochrome c in the IMS and 4 protons from the mitochondrial matrix.</text>
</comment>
<evidence type="ECO:0000256" key="9">
    <source>
        <dbReference type="ARBA" id="ARBA00022792"/>
    </source>
</evidence>
<dbReference type="PROSITE" id="PS00078">
    <property type="entry name" value="COX2"/>
    <property type="match status" value="1"/>
</dbReference>
<dbReference type="PROSITE" id="PS50857">
    <property type="entry name" value="COX2_CUA"/>
    <property type="match status" value="1"/>
</dbReference>
<comment type="catalytic activity">
    <reaction evidence="17">
        <text>4 Fe(II)-[cytochrome c] + O2 + 8 H(+)(in) = 4 Fe(III)-[cytochrome c] + 2 H2O + 4 H(+)(out)</text>
        <dbReference type="Rhea" id="RHEA:11436"/>
        <dbReference type="Rhea" id="RHEA-COMP:10350"/>
        <dbReference type="Rhea" id="RHEA-COMP:14399"/>
        <dbReference type="ChEBI" id="CHEBI:15377"/>
        <dbReference type="ChEBI" id="CHEBI:15378"/>
        <dbReference type="ChEBI" id="CHEBI:15379"/>
        <dbReference type="ChEBI" id="CHEBI:29033"/>
        <dbReference type="ChEBI" id="CHEBI:29034"/>
        <dbReference type="EC" id="7.1.1.9"/>
    </reaction>
    <physiologicalReaction direction="left-to-right" evidence="17">
        <dbReference type="Rhea" id="RHEA:11437"/>
    </physiologicalReaction>
</comment>
<dbReference type="InterPro" id="IPR014222">
    <property type="entry name" value="Cyt_c_oxidase_su2"/>
</dbReference>
<dbReference type="GO" id="GO:0004129">
    <property type="term" value="F:cytochrome-c oxidase activity"/>
    <property type="evidence" value="ECO:0007669"/>
    <property type="project" value="UniProtKB-EC"/>
</dbReference>
<proteinExistence type="inferred from homology"/>
<evidence type="ECO:0000256" key="13">
    <source>
        <dbReference type="ARBA" id="ARBA00022989"/>
    </source>
</evidence>
<evidence type="ECO:0000256" key="11">
    <source>
        <dbReference type="ARBA" id="ARBA00022967"/>
    </source>
</evidence>
<dbReference type="InterPro" id="IPR001505">
    <property type="entry name" value="Copper_CuA"/>
</dbReference>
<dbReference type="AlphaFoldDB" id="E0WCE4"/>
<keyword evidence="14 18" id="KW-0186">Copper</keyword>
<dbReference type="PRINTS" id="PR01166">
    <property type="entry name" value="CYCOXIDASEII"/>
</dbReference>
<dbReference type="Pfam" id="PF02790">
    <property type="entry name" value="COX2_TM"/>
    <property type="match status" value="1"/>
</dbReference>
<dbReference type="PANTHER" id="PTHR22888">
    <property type="entry name" value="CYTOCHROME C OXIDASE, SUBUNIT II"/>
    <property type="match status" value="1"/>
</dbReference>
<evidence type="ECO:0000256" key="5">
    <source>
        <dbReference type="ARBA" id="ARBA00022448"/>
    </source>
</evidence>
<evidence type="ECO:0000256" key="17">
    <source>
        <dbReference type="ARBA" id="ARBA00049512"/>
    </source>
</evidence>
<evidence type="ECO:0000313" key="22">
    <source>
        <dbReference type="EMBL" id="ACO06124.1"/>
    </source>
</evidence>
<reference evidence="22" key="1">
    <citation type="journal article" date="2014" name="Mol. Phylogenet. Evol.">
        <title>Two mitochondrial genomes from the families Bethylidae and Mutillidae: independent rearrangement of protein-coding genes and higher-level phylogeny of the Hymenoptera.</title>
        <authorList>
            <person name="Wei S.J."/>
            <person name="Li Q."/>
            <person name="van Achterberg K."/>
            <person name="Chen X.X."/>
        </authorList>
    </citation>
    <scope>NUCLEOTIDE SEQUENCE</scope>
</reference>
<keyword evidence="8 18" id="KW-0479">Metal-binding</keyword>
<dbReference type="Gene3D" id="2.60.40.420">
    <property type="entry name" value="Cupredoxins - blue copper proteins"/>
    <property type="match status" value="1"/>
</dbReference>
<comment type="cofactor">
    <cofactor evidence="18">
        <name>Cu cation</name>
        <dbReference type="ChEBI" id="CHEBI:23378"/>
    </cofactor>
    <text evidence="18">Binds a copper A center.</text>
</comment>
<evidence type="ECO:0000256" key="16">
    <source>
        <dbReference type="ARBA" id="ARBA00023136"/>
    </source>
</evidence>
<feature type="transmembrane region" description="Helical" evidence="19">
    <location>
        <begin position="26"/>
        <end position="47"/>
    </location>
</feature>
<evidence type="ECO:0000256" key="12">
    <source>
        <dbReference type="ARBA" id="ARBA00022982"/>
    </source>
</evidence>
<feature type="transmembrane region" description="Helical" evidence="19">
    <location>
        <begin position="59"/>
        <end position="78"/>
    </location>
</feature>
<evidence type="ECO:0000256" key="1">
    <source>
        <dbReference type="ARBA" id="ARBA00004448"/>
    </source>
</evidence>
<keyword evidence="9 18" id="KW-0999">Mitochondrion inner membrane</keyword>
<accession>E0WCE4</accession>
<keyword evidence="6 18" id="KW-0679">Respiratory chain</keyword>
<dbReference type="InterPro" id="IPR002429">
    <property type="entry name" value="CcO_II-like_C"/>
</dbReference>
<dbReference type="InterPro" id="IPR036257">
    <property type="entry name" value="Cyt_c_oxidase_su2_TM_sf"/>
</dbReference>
<evidence type="ECO:0000256" key="18">
    <source>
        <dbReference type="RuleBase" id="RU000457"/>
    </source>
</evidence>
<keyword evidence="15 18" id="KW-0496">Mitochondrion</keyword>
<evidence type="ECO:0000256" key="8">
    <source>
        <dbReference type="ARBA" id="ARBA00022723"/>
    </source>
</evidence>